<evidence type="ECO:0000313" key="2">
    <source>
        <dbReference type="Proteomes" id="UP000272474"/>
    </source>
</evidence>
<dbReference type="EMBL" id="RBAL01000034">
    <property type="protein sequence ID" value="RKN35927.1"/>
    <property type="molecule type" value="Genomic_DNA"/>
</dbReference>
<dbReference type="AlphaFoldDB" id="A0A3A9YMB5"/>
<protein>
    <submittedName>
        <fullName evidence="1">Uncharacterized protein</fullName>
    </submittedName>
</protein>
<evidence type="ECO:0000313" key="1">
    <source>
        <dbReference type="EMBL" id="RKN35927.1"/>
    </source>
</evidence>
<dbReference type="Proteomes" id="UP000272474">
    <property type="component" value="Unassembled WGS sequence"/>
</dbReference>
<name>A0A3A9YMB5_9ACTN</name>
<organism evidence="1 2">
    <name type="scientific">Streptomyces hoynatensis</name>
    <dbReference type="NCBI Taxonomy" id="1141874"/>
    <lineage>
        <taxon>Bacteria</taxon>
        <taxon>Bacillati</taxon>
        <taxon>Actinomycetota</taxon>
        <taxon>Actinomycetes</taxon>
        <taxon>Kitasatosporales</taxon>
        <taxon>Streptomycetaceae</taxon>
        <taxon>Streptomyces</taxon>
    </lineage>
</organism>
<keyword evidence="2" id="KW-1185">Reference proteome</keyword>
<sequence length="65" mass="7185">MSESIKHGHIAATPMGLSLHYVRQIKKALSGHLPTQGDSTLCALLELLERELRHQDLILAEKVGE</sequence>
<reference evidence="1 2" key="1">
    <citation type="journal article" date="2014" name="Int. J. Syst. Evol. Microbiol.">
        <title>Streptomyces hoynatensis sp. nov., isolated from deep marine sediment.</title>
        <authorList>
            <person name="Veyisoglu A."/>
            <person name="Sahin N."/>
        </authorList>
    </citation>
    <scope>NUCLEOTIDE SEQUENCE [LARGE SCALE GENOMIC DNA]</scope>
    <source>
        <strain evidence="1 2">KCTC 29097</strain>
    </source>
</reference>
<gene>
    <name evidence="1" type="ORF">D7294_30315</name>
</gene>
<proteinExistence type="predicted"/>
<comment type="caution">
    <text evidence="1">The sequence shown here is derived from an EMBL/GenBank/DDBJ whole genome shotgun (WGS) entry which is preliminary data.</text>
</comment>
<dbReference type="RefSeq" id="WP_120685031.1">
    <property type="nucleotide sequence ID" value="NZ_RBAL01000034.1"/>
</dbReference>
<accession>A0A3A9YMB5</accession>